<feature type="region of interest" description="Disordered" evidence="1">
    <location>
        <begin position="596"/>
        <end position="669"/>
    </location>
</feature>
<keyword evidence="2" id="KW-0645">Protease</keyword>
<comment type="caution">
    <text evidence="2">The sequence shown here is derived from an EMBL/GenBank/DDBJ whole genome shotgun (WGS) entry which is preliminary data.</text>
</comment>
<reference evidence="2 3" key="1">
    <citation type="submission" date="2024-09" db="EMBL/GenBank/DDBJ databases">
        <authorList>
            <person name="Sun Q."/>
            <person name="Mori K."/>
        </authorList>
    </citation>
    <scope>NUCLEOTIDE SEQUENCE [LARGE SCALE GENOMIC DNA]</scope>
    <source>
        <strain evidence="2 3">JCM 4362</strain>
    </source>
</reference>
<proteinExistence type="predicted"/>
<dbReference type="GO" id="GO:0006508">
    <property type="term" value="P:proteolysis"/>
    <property type="evidence" value="ECO:0007669"/>
    <property type="project" value="UniProtKB-KW"/>
</dbReference>
<gene>
    <name evidence="2" type="ORF">ACFFTU_30770</name>
</gene>
<sequence>MAADATRPDPVPATVLVRICDLAGRPRGTGFVADDLGTVVTSHEAVDGLTRLVLHAPGDRTCLAEHDAITSLPEHGLALVRTSGLDVRPLPVTGRRKVAAGTYVRLAAGGWRQARVLGAAPVTYTATDRFHLLDSAMELAMGTAGSDALRLGGTAAGGPVLDAETGAVLAVLCTSLLPQALRTVRPADAAQAHRAAGFAVPLGGGDAGPLDELLRRNAATVPAYGEDLNLAGALQLTGTSVGPAGGPADWHDPVERACPRREFESFTSGEAYVLGLVGTPGTGRTTELRALAARRARGPEPAPTVWLRGADLRAGDASVAEAVGRVLAQAGRIVAASGTPGDMSVATPERVARLAADAGRPLLVLLDGPEEMPPVLAHRLPEWTSGTAHWLRENRARLVVGCRPEHWEQARELYPGAAAVPLGDFSPQEAVHARERYGIGAGALRGADARHPLTLRLLAEVRAAVPQGDAPGCPTREEVFEAHLALMCLRVAVRVAAARRPAVRGAAVRRLAAEVSGRVHEAARRCLGPGQGELDRVSFEEIFPWRTGWASAILTEGVLVPAGAGYRFAHEEVADWVQGAHLDLGEAVEGLVWNAAPPAAPPADEDARARPVPGAGAQPRHEPRPDGRARAGRFGAGAGRGAHGAPGAHAAPVGPPPPDAGDPAEAPRVLPVPRHRIGPVVEAVLLLERHLGPEHLTRQLRELIHALDVLDSEDAHWWASRLLGETLLRVPDLAPYRPVLRELAETLTARSLRAGGPHGLGGFARFGPWFWERLGVDQAERVDLLRVLVPADGPPESPSAPRHLDAVARVLVADVRRVQVLLCAWFDDDRRLPGGARLTVAEVAQALLHTHRGLALDDLVETLVQAGHPRADELLHVLAADEPAALCRAVDRWAHDERAERRVAAASYAGVVAGHATSSADRELLRFAALALLARGGDLGLHGAALALLVRDPLSRSRFLPRAVAAFVLGEPKVPARALVSALDTHPEPVLAALRTALHGAGSRAGEVLEALADVHAPAPARRAAALVAEYVAHRPEGAGHAAAYVDARLESGPGVRAELFPLVSGMLRSGPCAVRSALAPVLAAPGTPVSGPLRAELLDMLLEYEEHRRDDPAHAGDCAVLDAVLRAAALGADARGAARTRELVRRTAGLLVRTPQGASCFDRRLVALARDVPGFARLVAGWLEGAPGEWAAMVGPSSRRMVGLLAESSLSGV</sequence>
<dbReference type="RefSeq" id="WP_345220130.1">
    <property type="nucleotide sequence ID" value="NZ_BAAAXE010000011.1"/>
</dbReference>
<dbReference type="SUPFAM" id="SSF50494">
    <property type="entry name" value="Trypsin-like serine proteases"/>
    <property type="match status" value="1"/>
</dbReference>
<dbReference type="EMBL" id="JBHMCR010000021">
    <property type="protein sequence ID" value="MFB9524328.1"/>
    <property type="molecule type" value="Genomic_DNA"/>
</dbReference>
<organism evidence="2 3">
    <name type="scientific">Streptomyces cremeus</name>
    <dbReference type="NCBI Taxonomy" id="66881"/>
    <lineage>
        <taxon>Bacteria</taxon>
        <taxon>Bacillati</taxon>
        <taxon>Actinomycetota</taxon>
        <taxon>Actinomycetes</taxon>
        <taxon>Kitasatosporales</taxon>
        <taxon>Streptomycetaceae</taxon>
        <taxon>Streptomyces</taxon>
    </lineage>
</organism>
<feature type="compositionally biased region" description="Gly residues" evidence="1">
    <location>
        <begin position="634"/>
        <end position="644"/>
    </location>
</feature>
<keyword evidence="2" id="KW-0378">Hydrolase</keyword>
<dbReference type="InterPro" id="IPR027417">
    <property type="entry name" value="P-loop_NTPase"/>
</dbReference>
<accession>A0ABV5PM81</accession>
<evidence type="ECO:0000313" key="3">
    <source>
        <dbReference type="Proteomes" id="UP001589718"/>
    </source>
</evidence>
<protein>
    <submittedName>
        <fullName evidence="2">Serine protease</fullName>
    </submittedName>
</protein>
<evidence type="ECO:0000313" key="2">
    <source>
        <dbReference type="EMBL" id="MFB9524328.1"/>
    </source>
</evidence>
<dbReference type="SUPFAM" id="SSF52540">
    <property type="entry name" value="P-loop containing nucleoside triphosphate hydrolases"/>
    <property type="match status" value="1"/>
</dbReference>
<evidence type="ECO:0000256" key="1">
    <source>
        <dbReference type="SAM" id="MobiDB-lite"/>
    </source>
</evidence>
<dbReference type="Proteomes" id="UP001589718">
    <property type="component" value="Unassembled WGS sequence"/>
</dbReference>
<keyword evidence="3" id="KW-1185">Reference proteome</keyword>
<dbReference type="InterPro" id="IPR009003">
    <property type="entry name" value="Peptidase_S1_PA"/>
</dbReference>
<name>A0ABV5PM81_STRCM</name>
<dbReference type="GO" id="GO:0008233">
    <property type="term" value="F:peptidase activity"/>
    <property type="evidence" value="ECO:0007669"/>
    <property type="project" value="UniProtKB-KW"/>
</dbReference>
<feature type="compositionally biased region" description="Basic and acidic residues" evidence="1">
    <location>
        <begin position="619"/>
        <end position="629"/>
    </location>
</feature>